<keyword evidence="2" id="KW-1185">Reference proteome</keyword>
<evidence type="ECO:0000313" key="1">
    <source>
        <dbReference type="EMBL" id="MBW0528231.1"/>
    </source>
</evidence>
<evidence type="ECO:0000313" key="2">
    <source>
        <dbReference type="Proteomes" id="UP000765509"/>
    </source>
</evidence>
<dbReference type="AlphaFoldDB" id="A0A9Q3F0N9"/>
<sequence>MASSGHFDPSQTYYGYKEVNSFDPTCTECLRKGKQRFQPYNSLPSKWHHCFVGKKLCQHPGAPISELRLYWYMTSSRQRDVARWTNVGGPIPICGRPIYSSSEIIVTRINSQSFVKRMRRIANSPTNPNAEVSDKLDGEEVEVVPKSIGHQSTTSTSQPVFRIFQIEVIPSAPRSIQPFLSTIESSIPPPSPNTSISRTALVSPVRLSPIQQPINSPMVTSQQLQAVASSIRIRED</sequence>
<reference evidence="1" key="1">
    <citation type="submission" date="2021-03" db="EMBL/GenBank/DDBJ databases">
        <title>Draft genome sequence of rust myrtle Austropuccinia psidii MF-1, a brazilian biotype.</title>
        <authorList>
            <person name="Quecine M.C."/>
            <person name="Pachon D.M.R."/>
            <person name="Bonatelli M.L."/>
            <person name="Correr F.H."/>
            <person name="Franceschini L.M."/>
            <person name="Leite T.F."/>
            <person name="Margarido G.R.A."/>
            <person name="Almeida C.A."/>
            <person name="Ferrarezi J.A."/>
            <person name="Labate C.A."/>
        </authorList>
    </citation>
    <scope>NUCLEOTIDE SEQUENCE</scope>
    <source>
        <strain evidence="1">MF-1</strain>
    </source>
</reference>
<protein>
    <submittedName>
        <fullName evidence="1">Uncharacterized protein</fullName>
    </submittedName>
</protein>
<gene>
    <name evidence="1" type="ORF">O181_067946</name>
</gene>
<dbReference type="Proteomes" id="UP000765509">
    <property type="component" value="Unassembled WGS sequence"/>
</dbReference>
<comment type="caution">
    <text evidence="1">The sequence shown here is derived from an EMBL/GenBank/DDBJ whole genome shotgun (WGS) entry which is preliminary data.</text>
</comment>
<accession>A0A9Q3F0N9</accession>
<dbReference type="EMBL" id="AVOT02034177">
    <property type="protein sequence ID" value="MBW0528231.1"/>
    <property type="molecule type" value="Genomic_DNA"/>
</dbReference>
<name>A0A9Q3F0N9_9BASI</name>
<proteinExistence type="predicted"/>
<organism evidence="1 2">
    <name type="scientific">Austropuccinia psidii MF-1</name>
    <dbReference type="NCBI Taxonomy" id="1389203"/>
    <lineage>
        <taxon>Eukaryota</taxon>
        <taxon>Fungi</taxon>
        <taxon>Dikarya</taxon>
        <taxon>Basidiomycota</taxon>
        <taxon>Pucciniomycotina</taxon>
        <taxon>Pucciniomycetes</taxon>
        <taxon>Pucciniales</taxon>
        <taxon>Sphaerophragmiaceae</taxon>
        <taxon>Austropuccinia</taxon>
    </lineage>
</organism>